<keyword evidence="5" id="KW-0479">Metal-binding</keyword>
<dbReference type="STRING" id="10195.A0A3M7RYV8"/>
<dbReference type="PANTHER" id="PTHR11601">
    <property type="entry name" value="CYSTEINE DESULFURYLASE FAMILY MEMBER"/>
    <property type="match status" value="1"/>
</dbReference>
<dbReference type="PROSITE" id="PS00595">
    <property type="entry name" value="AA_TRANSFER_CLASS_5"/>
    <property type="match status" value="1"/>
</dbReference>
<dbReference type="InterPro" id="IPR015422">
    <property type="entry name" value="PyrdxlP-dep_Trfase_small"/>
</dbReference>
<dbReference type="PIRSF" id="PIRSF005572">
    <property type="entry name" value="NifS"/>
    <property type="match status" value="1"/>
</dbReference>
<dbReference type="GO" id="GO:0099128">
    <property type="term" value="C:mitochondrial [2Fe-2S] assembly complex"/>
    <property type="evidence" value="ECO:0007669"/>
    <property type="project" value="UniProtKB-ARBA"/>
</dbReference>
<dbReference type="NCBIfam" id="TIGR02006">
    <property type="entry name" value="IscS"/>
    <property type="match status" value="1"/>
</dbReference>
<evidence type="ECO:0000256" key="2">
    <source>
        <dbReference type="ARBA" id="ARBA00006490"/>
    </source>
</evidence>
<feature type="domain" description="Aminotransferase class V" evidence="10">
    <location>
        <begin position="51"/>
        <end position="412"/>
    </location>
</feature>
<evidence type="ECO:0000256" key="9">
    <source>
        <dbReference type="RuleBase" id="RU004504"/>
    </source>
</evidence>
<dbReference type="HAMAP" id="MF_00331">
    <property type="entry name" value="Cys_desulf_IscS"/>
    <property type="match status" value="1"/>
</dbReference>
<reference evidence="11 12" key="1">
    <citation type="journal article" date="2018" name="Sci. Rep.">
        <title>Genomic signatures of local adaptation to the degree of environmental predictability in rotifers.</title>
        <authorList>
            <person name="Franch-Gras L."/>
            <person name="Hahn C."/>
            <person name="Garcia-Roger E.M."/>
            <person name="Carmona M.J."/>
            <person name="Serra M."/>
            <person name="Gomez A."/>
        </authorList>
    </citation>
    <scope>NUCLEOTIDE SEQUENCE [LARGE SCALE GENOMIC DNA]</scope>
    <source>
        <strain evidence="11">HYR1</strain>
    </source>
</reference>
<dbReference type="InterPro" id="IPR015424">
    <property type="entry name" value="PyrdxlP-dep_Trfase"/>
</dbReference>
<dbReference type="NCBIfam" id="NF002806">
    <property type="entry name" value="PRK02948.1"/>
    <property type="match status" value="1"/>
</dbReference>
<protein>
    <recommendedName>
        <fullName evidence="3">cysteine desulfurase</fullName>
        <ecNumber evidence="3">2.8.1.7</ecNumber>
    </recommendedName>
</protein>
<evidence type="ECO:0000256" key="1">
    <source>
        <dbReference type="ARBA" id="ARBA00001933"/>
    </source>
</evidence>
<dbReference type="PANTHER" id="PTHR11601:SF34">
    <property type="entry name" value="CYSTEINE DESULFURASE"/>
    <property type="match status" value="1"/>
</dbReference>
<dbReference type="GO" id="GO:0051536">
    <property type="term" value="F:iron-sulfur cluster binding"/>
    <property type="evidence" value="ECO:0007669"/>
    <property type="project" value="UniProtKB-KW"/>
</dbReference>
<dbReference type="FunFam" id="3.90.1150.10:FF:000002">
    <property type="entry name" value="Cysteine desulfurase IscS"/>
    <property type="match status" value="1"/>
</dbReference>
<dbReference type="Proteomes" id="UP000276133">
    <property type="component" value="Unassembled WGS sequence"/>
</dbReference>
<dbReference type="GO" id="GO:0044571">
    <property type="term" value="P:[2Fe-2S] cluster assembly"/>
    <property type="evidence" value="ECO:0007669"/>
    <property type="project" value="InterPro"/>
</dbReference>
<dbReference type="GO" id="GO:0030170">
    <property type="term" value="F:pyridoxal phosphate binding"/>
    <property type="evidence" value="ECO:0007669"/>
    <property type="project" value="InterPro"/>
</dbReference>
<evidence type="ECO:0000256" key="5">
    <source>
        <dbReference type="ARBA" id="ARBA00022723"/>
    </source>
</evidence>
<dbReference type="NCBIfam" id="NF010611">
    <property type="entry name" value="PRK14012.1"/>
    <property type="match status" value="1"/>
</dbReference>
<dbReference type="OrthoDB" id="10250117at2759"/>
<dbReference type="InterPro" id="IPR015421">
    <property type="entry name" value="PyrdxlP-dep_Trfase_major"/>
</dbReference>
<evidence type="ECO:0000256" key="3">
    <source>
        <dbReference type="ARBA" id="ARBA00012239"/>
    </source>
</evidence>
<gene>
    <name evidence="11" type="ORF">BpHYR1_035310</name>
</gene>
<dbReference type="EC" id="2.8.1.7" evidence="3"/>
<keyword evidence="12" id="KW-1185">Reference proteome</keyword>
<dbReference type="Gene3D" id="3.90.1150.10">
    <property type="entry name" value="Aspartate Aminotransferase, domain 1"/>
    <property type="match status" value="1"/>
</dbReference>
<keyword evidence="4 11" id="KW-0808">Transferase</keyword>
<evidence type="ECO:0000259" key="10">
    <source>
        <dbReference type="Pfam" id="PF00266"/>
    </source>
</evidence>
<evidence type="ECO:0000313" key="12">
    <source>
        <dbReference type="Proteomes" id="UP000276133"/>
    </source>
</evidence>
<comment type="cofactor">
    <cofactor evidence="1 9">
        <name>pyridoxal 5'-phosphate</name>
        <dbReference type="ChEBI" id="CHEBI:597326"/>
    </cofactor>
</comment>
<dbReference type="InterPro" id="IPR000192">
    <property type="entry name" value="Aminotrans_V_dom"/>
</dbReference>
<dbReference type="GO" id="GO:0005634">
    <property type="term" value="C:nucleus"/>
    <property type="evidence" value="ECO:0007669"/>
    <property type="project" value="TreeGrafter"/>
</dbReference>
<comment type="similarity">
    <text evidence="2">Belongs to the class-V pyridoxal-phosphate-dependent aminotransferase family. NifS/IscS subfamily.</text>
</comment>
<comment type="caution">
    <text evidence="11">The sequence shown here is derived from an EMBL/GenBank/DDBJ whole genome shotgun (WGS) entry which is preliminary data.</text>
</comment>
<organism evidence="11 12">
    <name type="scientific">Brachionus plicatilis</name>
    <name type="common">Marine rotifer</name>
    <name type="synonym">Brachionus muelleri</name>
    <dbReference type="NCBI Taxonomy" id="10195"/>
    <lineage>
        <taxon>Eukaryota</taxon>
        <taxon>Metazoa</taxon>
        <taxon>Spiralia</taxon>
        <taxon>Gnathifera</taxon>
        <taxon>Rotifera</taxon>
        <taxon>Eurotatoria</taxon>
        <taxon>Monogononta</taxon>
        <taxon>Pseudotrocha</taxon>
        <taxon>Ploima</taxon>
        <taxon>Brachionidae</taxon>
        <taxon>Brachionus</taxon>
    </lineage>
</organism>
<accession>A0A3M7RYV8</accession>
<evidence type="ECO:0000256" key="4">
    <source>
        <dbReference type="ARBA" id="ARBA00022679"/>
    </source>
</evidence>
<keyword evidence="8" id="KW-0411">Iron-sulfur</keyword>
<evidence type="ECO:0000256" key="8">
    <source>
        <dbReference type="ARBA" id="ARBA00023014"/>
    </source>
</evidence>
<name>A0A3M7RYV8_BRAPC</name>
<dbReference type="InterPro" id="IPR016454">
    <property type="entry name" value="Cysteine_dSase"/>
</dbReference>
<dbReference type="InterPro" id="IPR020578">
    <property type="entry name" value="Aminotrans_V_PyrdxlP_BS"/>
</dbReference>
<dbReference type="GO" id="GO:0046872">
    <property type="term" value="F:metal ion binding"/>
    <property type="evidence" value="ECO:0007669"/>
    <property type="project" value="UniProtKB-KW"/>
</dbReference>
<dbReference type="SUPFAM" id="SSF53383">
    <property type="entry name" value="PLP-dependent transferases"/>
    <property type="match status" value="1"/>
</dbReference>
<dbReference type="FunFam" id="3.40.640.10:FF:000003">
    <property type="entry name" value="Cysteine desulfurase IscS"/>
    <property type="match status" value="1"/>
</dbReference>
<evidence type="ECO:0000313" key="11">
    <source>
        <dbReference type="EMBL" id="RNA28517.1"/>
    </source>
</evidence>
<proteinExistence type="inferred from homology"/>
<evidence type="ECO:0000256" key="7">
    <source>
        <dbReference type="ARBA" id="ARBA00023004"/>
    </source>
</evidence>
<keyword evidence="6" id="KW-0663">Pyridoxal phosphate</keyword>
<evidence type="ECO:0000256" key="6">
    <source>
        <dbReference type="ARBA" id="ARBA00022898"/>
    </source>
</evidence>
<dbReference type="Pfam" id="PF00266">
    <property type="entry name" value="Aminotran_5"/>
    <property type="match status" value="1"/>
</dbReference>
<dbReference type="AlphaFoldDB" id="A0A3M7RYV8"/>
<sequence length="448" mass="50005">MLSKQLNRIFVVPRPSYMRILTLSQNASTEAKIQNPDKFSQLKELKQRPLYLDVQATSPTDPRVLDAMLPYMTNMYGNPHSRTHAYGWETEKAVEQAREEVAKLINADPKEIIFTSGATESNNIAVKGVARFYKDSKKHVITTQIEHKCVLDSCRALEMEGFKVTYLPVKQNGLIDLEQLEKSIQPDTSLVSIMAVNNEIGVLQQVDDIGRICRSKKVFFHTDAAQAVGKLPVDVQKSKIDLMSISGHKLYGPKGVGALYVRRKPRVRLEAIQSGGGQERGMRSGTVPTPLVVGLGTACQISREEMQYDDEKIKRLSKRLIDRITSELSHVVVNGDPDHRYPGCVNISFAYVEGESLLMACKNIALSSGSACTSASLEPSYVLRAIGADDELAHSSIRFGIGRFTTEQEIDYTAEQTIKHVKALREISPLWEMVQEGIDLKSIKWSQH</sequence>
<dbReference type="InterPro" id="IPR010240">
    <property type="entry name" value="Cys_deSase_IscS"/>
</dbReference>
<keyword evidence="7" id="KW-0408">Iron</keyword>
<dbReference type="EMBL" id="REGN01002377">
    <property type="protein sequence ID" value="RNA28517.1"/>
    <property type="molecule type" value="Genomic_DNA"/>
</dbReference>
<dbReference type="GO" id="GO:0031071">
    <property type="term" value="F:cysteine desulfurase activity"/>
    <property type="evidence" value="ECO:0007669"/>
    <property type="project" value="UniProtKB-EC"/>
</dbReference>
<dbReference type="Gene3D" id="3.40.640.10">
    <property type="entry name" value="Type I PLP-dependent aspartate aminotransferase-like (Major domain)"/>
    <property type="match status" value="1"/>
</dbReference>